<feature type="region of interest" description="Disordered" evidence="1">
    <location>
        <begin position="62"/>
        <end position="81"/>
    </location>
</feature>
<dbReference type="PANTHER" id="PTHR41773">
    <property type="entry name" value="GTP PYROPHOSPHATASE-RELATED"/>
    <property type="match status" value="1"/>
</dbReference>
<dbReference type="SUPFAM" id="SSF81301">
    <property type="entry name" value="Nucleotidyltransferase"/>
    <property type="match status" value="1"/>
</dbReference>
<dbReference type="GO" id="GO:0015969">
    <property type="term" value="P:guanosine tetraphosphate metabolic process"/>
    <property type="evidence" value="ECO:0007669"/>
    <property type="project" value="InterPro"/>
</dbReference>
<evidence type="ECO:0000313" key="4">
    <source>
        <dbReference type="Proteomes" id="UP000474778"/>
    </source>
</evidence>
<dbReference type="AlphaFoldDB" id="A0A6L7HUI8"/>
<dbReference type="InterPro" id="IPR007685">
    <property type="entry name" value="RelA_SpoT"/>
</dbReference>
<keyword evidence="4" id="KW-1185">Reference proteome</keyword>
<dbReference type="CDD" id="cd05399">
    <property type="entry name" value="NT_Rel-Spo_like"/>
    <property type="match status" value="1"/>
</dbReference>
<gene>
    <name evidence="3" type="ORF">GNT65_04055</name>
</gene>
<evidence type="ECO:0000256" key="1">
    <source>
        <dbReference type="SAM" id="MobiDB-lite"/>
    </source>
</evidence>
<reference evidence="3 4" key="1">
    <citation type="submission" date="2019-12" db="EMBL/GenBank/DDBJ databases">
        <title>Shewanella insulae sp. nov., isolated from a tidal flat.</title>
        <authorList>
            <person name="Yoon J.-H."/>
        </authorList>
    </citation>
    <scope>NUCLEOTIDE SEQUENCE [LARGE SCALE GENOMIC DNA]</scope>
    <source>
        <strain evidence="3 4">JBTF-M18</strain>
    </source>
</reference>
<evidence type="ECO:0000313" key="3">
    <source>
        <dbReference type="EMBL" id="MXR67845.1"/>
    </source>
</evidence>
<proteinExistence type="predicted"/>
<dbReference type="EMBL" id="WRPA01000002">
    <property type="protein sequence ID" value="MXR67845.1"/>
    <property type="molecule type" value="Genomic_DNA"/>
</dbReference>
<accession>A0A6L7HUI8</accession>
<dbReference type="PANTHER" id="PTHR41773:SF1">
    <property type="entry name" value="RELA_SPOT DOMAIN-CONTAINING PROTEIN"/>
    <property type="match status" value="1"/>
</dbReference>
<sequence length="228" mass="26903">MEQEIKERYKDVLEVYDQNFDSLELFYKTVRSFFEARSLKGVVHSIRHRLKDVDHLIEKVERKNQEDKQKPEAEQLGPINGDNLFGRVTDMAGVRVLHLHQEQFETIHKEIMKKINDGDFCLFEDPKAYTWDPDSDRFFKSLGIRTQQKDSFYTSIHYVLKPNERSPITCEVQVRTLLEEVWGEIDHTMNYPTPVEDEQCKENIRVLARLVSAGSHLADSIMRRYGRP</sequence>
<dbReference type="RefSeq" id="WP_160793822.1">
    <property type="nucleotide sequence ID" value="NZ_WRPA01000002.1"/>
</dbReference>
<dbReference type="Gene3D" id="3.30.460.10">
    <property type="entry name" value="Beta Polymerase, domain 2"/>
    <property type="match status" value="1"/>
</dbReference>
<feature type="domain" description="RelA/SpoT" evidence="2">
    <location>
        <begin position="48"/>
        <end position="197"/>
    </location>
</feature>
<protein>
    <submittedName>
        <fullName evidence="3">(P)ppGpp synthetase</fullName>
    </submittedName>
</protein>
<dbReference type="Proteomes" id="UP000474778">
    <property type="component" value="Unassembled WGS sequence"/>
</dbReference>
<dbReference type="Pfam" id="PF04607">
    <property type="entry name" value="RelA_SpoT"/>
    <property type="match status" value="1"/>
</dbReference>
<organism evidence="3 4">
    <name type="scientific">Shewanella insulae</name>
    <dbReference type="NCBI Taxonomy" id="2681496"/>
    <lineage>
        <taxon>Bacteria</taxon>
        <taxon>Pseudomonadati</taxon>
        <taxon>Pseudomonadota</taxon>
        <taxon>Gammaproteobacteria</taxon>
        <taxon>Alteromonadales</taxon>
        <taxon>Shewanellaceae</taxon>
        <taxon>Shewanella</taxon>
    </lineage>
</organism>
<name>A0A6L7HUI8_9GAMM</name>
<dbReference type="SMART" id="SM00954">
    <property type="entry name" value="RelA_SpoT"/>
    <property type="match status" value="1"/>
</dbReference>
<evidence type="ECO:0000259" key="2">
    <source>
        <dbReference type="SMART" id="SM00954"/>
    </source>
</evidence>
<dbReference type="InterPro" id="IPR043519">
    <property type="entry name" value="NT_sf"/>
</dbReference>
<comment type="caution">
    <text evidence="3">The sequence shown here is derived from an EMBL/GenBank/DDBJ whole genome shotgun (WGS) entry which is preliminary data.</text>
</comment>
<feature type="compositionally biased region" description="Basic and acidic residues" evidence="1">
    <location>
        <begin position="62"/>
        <end position="73"/>
    </location>
</feature>